<comment type="caution">
    <text evidence="2">The sequence shown here is derived from an EMBL/GenBank/DDBJ whole genome shotgun (WGS) entry which is preliminary data.</text>
</comment>
<dbReference type="EMBL" id="JBEZAM010000012">
    <property type="protein sequence ID" value="MEU7293985.1"/>
    <property type="molecule type" value="Genomic_DNA"/>
</dbReference>
<keyword evidence="3" id="KW-1185">Reference proteome</keyword>
<dbReference type="RefSeq" id="WP_359206402.1">
    <property type="nucleotide sequence ID" value="NZ_JBEZAM010000012.1"/>
</dbReference>
<organism evidence="2 3">
    <name type="scientific">Streptomyces exfoliatus</name>
    <name type="common">Streptomyces hydrogenans</name>
    <dbReference type="NCBI Taxonomy" id="1905"/>
    <lineage>
        <taxon>Bacteria</taxon>
        <taxon>Bacillati</taxon>
        <taxon>Actinomycetota</taxon>
        <taxon>Actinomycetes</taxon>
        <taxon>Kitasatosporales</taxon>
        <taxon>Streptomycetaceae</taxon>
        <taxon>Streptomyces</taxon>
    </lineage>
</organism>
<dbReference type="Proteomes" id="UP001551210">
    <property type="component" value="Unassembled WGS sequence"/>
</dbReference>
<reference evidence="2 3" key="1">
    <citation type="submission" date="2024-06" db="EMBL/GenBank/DDBJ databases">
        <title>The Natural Products Discovery Center: Release of the First 8490 Sequenced Strains for Exploring Actinobacteria Biosynthetic Diversity.</title>
        <authorList>
            <person name="Kalkreuter E."/>
            <person name="Kautsar S.A."/>
            <person name="Yang D."/>
            <person name="Bader C.D."/>
            <person name="Teijaro C.N."/>
            <person name="Fluegel L."/>
            <person name="Davis C.M."/>
            <person name="Simpson J.R."/>
            <person name="Lauterbach L."/>
            <person name="Steele A.D."/>
            <person name="Gui C."/>
            <person name="Meng S."/>
            <person name="Li G."/>
            <person name="Viehrig K."/>
            <person name="Ye F."/>
            <person name="Su P."/>
            <person name="Kiefer A.F."/>
            <person name="Nichols A."/>
            <person name="Cepeda A.J."/>
            <person name="Yan W."/>
            <person name="Fan B."/>
            <person name="Jiang Y."/>
            <person name="Adhikari A."/>
            <person name="Zheng C.-J."/>
            <person name="Schuster L."/>
            <person name="Cowan T.M."/>
            <person name="Smanski M.J."/>
            <person name="Chevrette M.G."/>
            <person name="De Carvalho L.P.S."/>
            <person name="Shen B."/>
        </authorList>
    </citation>
    <scope>NUCLEOTIDE SEQUENCE [LARGE SCALE GENOMIC DNA]</scope>
    <source>
        <strain evidence="2 3">NPDC045705</strain>
    </source>
</reference>
<feature type="domain" description="DUF6879" evidence="1">
    <location>
        <begin position="23"/>
        <end position="190"/>
    </location>
</feature>
<evidence type="ECO:0000259" key="1">
    <source>
        <dbReference type="Pfam" id="PF21806"/>
    </source>
</evidence>
<dbReference type="InterPro" id="IPR049244">
    <property type="entry name" value="DUF6879"/>
</dbReference>
<protein>
    <submittedName>
        <fullName evidence="2">DUF6879 family protein</fullName>
    </submittedName>
</protein>
<dbReference type="Pfam" id="PF21806">
    <property type="entry name" value="DUF6879"/>
    <property type="match status" value="1"/>
</dbReference>
<gene>
    <name evidence="2" type="ORF">AB0A76_12380</name>
</gene>
<evidence type="ECO:0000313" key="2">
    <source>
        <dbReference type="EMBL" id="MEU7293985.1"/>
    </source>
</evidence>
<evidence type="ECO:0000313" key="3">
    <source>
        <dbReference type="Proteomes" id="UP001551210"/>
    </source>
</evidence>
<sequence length="202" mass="23488">MREMFEGVDGVRLEQDAYTPDFMERFWRIGAEGFWKLERMQSYDEGDFPSWQAFRRGEWEESLKLIEELRPEYEEYFGKIERSGIGHHRVRIVERPVTPYIQWELNVLHVKHGYGEQVTVLDAERVAPSEQGEPLPELCVLGSEAVYVVDYTPEGVPDGATRYDRPDVVARARDFVRELYAQGEDLATYFPREIAPLAAPVV</sequence>
<name>A0ABV3CUU2_STREX</name>
<accession>A0ABV3CUU2</accession>
<proteinExistence type="predicted"/>